<evidence type="ECO:0000313" key="1">
    <source>
        <dbReference type="EMBL" id="KAJ8915664.1"/>
    </source>
</evidence>
<gene>
    <name evidence="1" type="ORF">NQ315_000596</name>
</gene>
<evidence type="ECO:0000313" key="2">
    <source>
        <dbReference type="Proteomes" id="UP001159042"/>
    </source>
</evidence>
<dbReference type="Proteomes" id="UP001159042">
    <property type="component" value="Unassembled WGS sequence"/>
</dbReference>
<name>A0AAV8VN42_9CUCU</name>
<dbReference type="EMBL" id="JANEYG010000050">
    <property type="protein sequence ID" value="KAJ8915664.1"/>
    <property type="molecule type" value="Genomic_DNA"/>
</dbReference>
<reference evidence="1 2" key="1">
    <citation type="journal article" date="2023" name="Insect Mol. Biol.">
        <title>Genome sequencing provides insights into the evolution of gene families encoding plant cell wall-degrading enzymes in longhorned beetles.</title>
        <authorList>
            <person name="Shin N.R."/>
            <person name="Okamura Y."/>
            <person name="Kirsch R."/>
            <person name="Pauchet Y."/>
        </authorList>
    </citation>
    <scope>NUCLEOTIDE SEQUENCE [LARGE SCALE GENOMIC DNA]</scope>
    <source>
        <strain evidence="1">EAD_L_NR</strain>
    </source>
</reference>
<keyword evidence="2" id="KW-1185">Reference proteome</keyword>
<sequence length="71" mass="8376">MSHRKLLWIAHHITVLLRKKGWRLALVFTIRFGLFILEEFIIEARRRATLNLELNGIGNGMEVNARRDHGR</sequence>
<accession>A0AAV8VN42</accession>
<dbReference type="AlphaFoldDB" id="A0AAV8VN42"/>
<protein>
    <submittedName>
        <fullName evidence="1">Uncharacterized protein</fullName>
    </submittedName>
</protein>
<proteinExistence type="predicted"/>
<organism evidence="1 2">
    <name type="scientific">Exocentrus adspersus</name>
    <dbReference type="NCBI Taxonomy" id="1586481"/>
    <lineage>
        <taxon>Eukaryota</taxon>
        <taxon>Metazoa</taxon>
        <taxon>Ecdysozoa</taxon>
        <taxon>Arthropoda</taxon>
        <taxon>Hexapoda</taxon>
        <taxon>Insecta</taxon>
        <taxon>Pterygota</taxon>
        <taxon>Neoptera</taxon>
        <taxon>Endopterygota</taxon>
        <taxon>Coleoptera</taxon>
        <taxon>Polyphaga</taxon>
        <taxon>Cucujiformia</taxon>
        <taxon>Chrysomeloidea</taxon>
        <taxon>Cerambycidae</taxon>
        <taxon>Lamiinae</taxon>
        <taxon>Acanthocinini</taxon>
        <taxon>Exocentrus</taxon>
    </lineage>
</organism>
<comment type="caution">
    <text evidence="1">The sequence shown here is derived from an EMBL/GenBank/DDBJ whole genome shotgun (WGS) entry which is preliminary data.</text>
</comment>